<protein>
    <submittedName>
        <fullName evidence="1">Uncharacterized protein</fullName>
    </submittedName>
</protein>
<evidence type="ECO:0000313" key="1">
    <source>
        <dbReference type="EMBL" id="GHC03579.1"/>
    </source>
</evidence>
<dbReference type="Proteomes" id="UP000642829">
    <property type="component" value="Unassembled WGS sequence"/>
</dbReference>
<dbReference type="AlphaFoldDB" id="A0A8J3GEH2"/>
<comment type="caution">
    <text evidence="1">The sequence shown here is derived from an EMBL/GenBank/DDBJ whole genome shotgun (WGS) entry which is preliminary data.</text>
</comment>
<accession>A0A8J3GEH2</accession>
<reference evidence="1" key="1">
    <citation type="journal article" date="2014" name="Int. J. Syst. Evol. Microbiol.">
        <title>Complete genome sequence of Corynebacterium casei LMG S-19264T (=DSM 44701T), isolated from a smear-ripened cheese.</title>
        <authorList>
            <consortium name="US DOE Joint Genome Institute (JGI-PGF)"/>
            <person name="Walter F."/>
            <person name="Albersmeier A."/>
            <person name="Kalinowski J."/>
            <person name="Ruckert C."/>
        </authorList>
    </citation>
    <scope>NUCLEOTIDE SEQUENCE</scope>
    <source>
        <strain evidence="1">KCTC 12870</strain>
    </source>
</reference>
<proteinExistence type="predicted"/>
<dbReference type="RefSeq" id="WP_189514705.1">
    <property type="nucleotide sequence ID" value="NZ_BMXG01000011.1"/>
</dbReference>
<sequence>MFLAWRLIFTVLLFTPLCGLALSLRFISLNGSIHDDLYIVSGKNKVYIRADENVFSSIYDYDEENMLSLYRDVPDEKGVLHRKKVLGLSLPTDLEQGLVILNRNPAEDVTAICLPDSSISRPEETVFVINLSNVDLAFRLSEEDFQLSPGQSHHLNFDTERQRVVISLAAHTDDKWSLIFSNPIALRPGLRVLLLLRDGRPVPGRDKVIVDMLSFYDRPPPSESEDQQ</sequence>
<evidence type="ECO:0000313" key="2">
    <source>
        <dbReference type="Proteomes" id="UP000642829"/>
    </source>
</evidence>
<keyword evidence="2" id="KW-1185">Reference proteome</keyword>
<name>A0A8J3GEH2_9BACT</name>
<reference evidence="1" key="2">
    <citation type="submission" date="2020-09" db="EMBL/GenBank/DDBJ databases">
        <authorList>
            <person name="Sun Q."/>
            <person name="Kim S."/>
        </authorList>
    </citation>
    <scope>NUCLEOTIDE SEQUENCE</scope>
    <source>
        <strain evidence="1">KCTC 12870</strain>
    </source>
</reference>
<organism evidence="1 2">
    <name type="scientific">Cerasicoccus arenae</name>
    <dbReference type="NCBI Taxonomy" id="424488"/>
    <lineage>
        <taxon>Bacteria</taxon>
        <taxon>Pseudomonadati</taxon>
        <taxon>Verrucomicrobiota</taxon>
        <taxon>Opitutia</taxon>
        <taxon>Puniceicoccales</taxon>
        <taxon>Cerasicoccaceae</taxon>
        <taxon>Cerasicoccus</taxon>
    </lineage>
</organism>
<dbReference type="EMBL" id="BMXG01000011">
    <property type="protein sequence ID" value="GHC03579.1"/>
    <property type="molecule type" value="Genomic_DNA"/>
</dbReference>
<gene>
    <name evidence="1" type="ORF">GCM10007047_20230</name>
</gene>